<evidence type="ECO:0000313" key="2">
    <source>
        <dbReference type="EMBL" id="GLR16162.1"/>
    </source>
</evidence>
<proteinExistence type="predicted"/>
<dbReference type="AlphaFoldDB" id="A0AA37SMT0"/>
<feature type="region of interest" description="Disordered" evidence="1">
    <location>
        <begin position="39"/>
        <end position="58"/>
    </location>
</feature>
<reference evidence="2" key="2">
    <citation type="submission" date="2023-01" db="EMBL/GenBank/DDBJ databases">
        <title>Draft genome sequence of Portibacter lacus strain NBRC 108769.</title>
        <authorList>
            <person name="Sun Q."/>
            <person name="Mori K."/>
        </authorList>
    </citation>
    <scope>NUCLEOTIDE SEQUENCE</scope>
    <source>
        <strain evidence="2">NBRC 108769</strain>
    </source>
</reference>
<dbReference type="RefSeq" id="WP_235295577.1">
    <property type="nucleotide sequence ID" value="NZ_BSOH01000003.1"/>
</dbReference>
<dbReference type="EMBL" id="BSOH01000003">
    <property type="protein sequence ID" value="GLR16162.1"/>
    <property type="molecule type" value="Genomic_DNA"/>
</dbReference>
<evidence type="ECO:0000313" key="3">
    <source>
        <dbReference type="Proteomes" id="UP001156666"/>
    </source>
</evidence>
<sequence>MSKSYHVTRKDFSKLSKREIDGMEKDPDSLLYSWADKHGAKKDAIRKRKNKKQIKHLE</sequence>
<evidence type="ECO:0000256" key="1">
    <source>
        <dbReference type="SAM" id="MobiDB-lite"/>
    </source>
</evidence>
<gene>
    <name evidence="2" type="ORF">GCM10007940_07770</name>
</gene>
<organism evidence="2 3">
    <name type="scientific">Portibacter lacus</name>
    <dbReference type="NCBI Taxonomy" id="1099794"/>
    <lineage>
        <taxon>Bacteria</taxon>
        <taxon>Pseudomonadati</taxon>
        <taxon>Bacteroidota</taxon>
        <taxon>Saprospiria</taxon>
        <taxon>Saprospirales</taxon>
        <taxon>Haliscomenobacteraceae</taxon>
        <taxon>Portibacter</taxon>
    </lineage>
</organism>
<keyword evidence="3" id="KW-1185">Reference proteome</keyword>
<protein>
    <submittedName>
        <fullName evidence="2">Uncharacterized protein</fullName>
    </submittedName>
</protein>
<reference evidence="2" key="1">
    <citation type="journal article" date="2014" name="Int. J. Syst. Evol. Microbiol.">
        <title>Complete genome sequence of Corynebacterium casei LMG S-19264T (=DSM 44701T), isolated from a smear-ripened cheese.</title>
        <authorList>
            <consortium name="US DOE Joint Genome Institute (JGI-PGF)"/>
            <person name="Walter F."/>
            <person name="Albersmeier A."/>
            <person name="Kalinowski J."/>
            <person name="Ruckert C."/>
        </authorList>
    </citation>
    <scope>NUCLEOTIDE SEQUENCE</scope>
    <source>
        <strain evidence="2">NBRC 108769</strain>
    </source>
</reference>
<accession>A0AA37SMT0</accession>
<feature type="compositionally biased region" description="Basic residues" evidence="1">
    <location>
        <begin position="44"/>
        <end position="58"/>
    </location>
</feature>
<name>A0AA37SMT0_9BACT</name>
<comment type="caution">
    <text evidence="2">The sequence shown here is derived from an EMBL/GenBank/DDBJ whole genome shotgun (WGS) entry which is preliminary data.</text>
</comment>
<dbReference type="Proteomes" id="UP001156666">
    <property type="component" value="Unassembled WGS sequence"/>
</dbReference>